<accession>A0A0V0QN19</accession>
<reference evidence="2 3" key="1">
    <citation type="journal article" date="2015" name="Sci. Rep.">
        <title>Genome of the facultative scuticociliatosis pathogen Pseudocohnilembus persalinus provides insight into its virulence through horizontal gene transfer.</title>
        <authorList>
            <person name="Xiong J."/>
            <person name="Wang G."/>
            <person name="Cheng J."/>
            <person name="Tian M."/>
            <person name="Pan X."/>
            <person name="Warren A."/>
            <person name="Jiang C."/>
            <person name="Yuan D."/>
            <person name="Miao W."/>
        </authorList>
    </citation>
    <scope>NUCLEOTIDE SEQUENCE [LARGE SCALE GENOMIC DNA]</scope>
    <source>
        <strain evidence="2">36N120E</strain>
    </source>
</reference>
<dbReference type="InterPro" id="IPR039742">
    <property type="entry name" value="Shq1"/>
</dbReference>
<dbReference type="PANTHER" id="PTHR12967:SF0">
    <property type="entry name" value="PROTEIN SHQ1 HOMOLOG"/>
    <property type="match status" value="1"/>
</dbReference>
<dbReference type="InterPro" id="IPR048696">
    <property type="entry name" value="SHQ1-like_CS"/>
</dbReference>
<evidence type="ECO:0000313" key="3">
    <source>
        <dbReference type="Proteomes" id="UP000054937"/>
    </source>
</evidence>
<gene>
    <name evidence="2" type="ORF">PPERSA_04255</name>
</gene>
<sequence>MLTPKFTISQNDEFVIIVIRVPYVKISSAEFFLDVYNFRFHLNPYLLNITFKQPLKPVNEEPTSSKYNQDTYELTVNLKNCGFNNQYEDFFEDLEEEILELGDINPDIVSINDRIQVRQKKK</sequence>
<dbReference type="GO" id="GO:0005654">
    <property type="term" value="C:nucleoplasm"/>
    <property type="evidence" value="ECO:0007669"/>
    <property type="project" value="TreeGrafter"/>
</dbReference>
<keyword evidence="3" id="KW-1185">Reference proteome</keyword>
<dbReference type="GO" id="GO:0005737">
    <property type="term" value="C:cytoplasm"/>
    <property type="evidence" value="ECO:0007669"/>
    <property type="project" value="TreeGrafter"/>
</dbReference>
<comment type="caution">
    <text evidence="2">The sequence shown here is derived from an EMBL/GenBank/DDBJ whole genome shotgun (WGS) entry which is preliminary data.</text>
</comment>
<dbReference type="EMBL" id="LDAU01000126">
    <property type="protein sequence ID" value="KRX03747.1"/>
    <property type="molecule type" value="Genomic_DNA"/>
</dbReference>
<dbReference type="PANTHER" id="PTHR12967">
    <property type="entry name" value="PROTEIN SHQ1 HOMOLOG"/>
    <property type="match status" value="1"/>
</dbReference>
<dbReference type="GO" id="GO:0051082">
    <property type="term" value="F:unfolded protein binding"/>
    <property type="evidence" value="ECO:0007669"/>
    <property type="project" value="TreeGrafter"/>
</dbReference>
<dbReference type="AlphaFoldDB" id="A0A0V0QN19"/>
<dbReference type="InterPro" id="IPR008978">
    <property type="entry name" value="HSP20-like_chaperone"/>
</dbReference>
<dbReference type="InterPro" id="IPR007052">
    <property type="entry name" value="CS_dom"/>
</dbReference>
<dbReference type="OrthoDB" id="73639at2759"/>
<protein>
    <recommendedName>
        <fullName evidence="1">CS domain-containing protein</fullName>
    </recommendedName>
</protein>
<name>A0A0V0QN19_PSEPJ</name>
<feature type="domain" description="CS" evidence="1">
    <location>
        <begin position="1"/>
        <end position="95"/>
    </location>
</feature>
<dbReference type="Proteomes" id="UP000054937">
    <property type="component" value="Unassembled WGS sequence"/>
</dbReference>
<dbReference type="GO" id="GO:0000493">
    <property type="term" value="P:box H/ACA snoRNP assembly"/>
    <property type="evidence" value="ECO:0007669"/>
    <property type="project" value="InterPro"/>
</dbReference>
<dbReference type="Pfam" id="PF21413">
    <property type="entry name" value="SHQ1-like_CS"/>
    <property type="match status" value="1"/>
</dbReference>
<dbReference type="InParanoid" id="A0A0V0QN19"/>
<dbReference type="PROSITE" id="PS51203">
    <property type="entry name" value="CS"/>
    <property type="match status" value="1"/>
</dbReference>
<evidence type="ECO:0000259" key="1">
    <source>
        <dbReference type="PROSITE" id="PS51203"/>
    </source>
</evidence>
<dbReference type="Gene3D" id="2.60.40.790">
    <property type="match status" value="1"/>
</dbReference>
<proteinExistence type="predicted"/>
<evidence type="ECO:0000313" key="2">
    <source>
        <dbReference type="EMBL" id="KRX03747.1"/>
    </source>
</evidence>
<organism evidence="2 3">
    <name type="scientific">Pseudocohnilembus persalinus</name>
    <name type="common">Ciliate</name>
    <dbReference type="NCBI Taxonomy" id="266149"/>
    <lineage>
        <taxon>Eukaryota</taxon>
        <taxon>Sar</taxon>
        <taxon>Alveolata</taxon>
        <taxon>Ciliophora</taxon>
        <taxon>Intramacronucleata</taxon>
        <taxon>Oligohymenophorea</taxon>
        <taxon>Scuticociliatia</taxon>
        <taxon>Philasterida</taxon>
        <taxon>Pseudocohnilembidae</taxon>
        <taxon>Pseudocohnilembus</taxon>
    </lineage>
</organism>